<sequence>MNELLHTQYQLVQSSRQVLFQYCQQLSPAELVGSVAGFGRGSICNLLVHNARTYAYWLGKIGLGKAEDIPAEEAFSTLPEIEHYYRHIDELVLAFLACYRKKWQEQKPFPLYGNEVMVTPLQLFTHVITHEFHHKGQVLSMGQQWGYVPVDTDVIRV</sequence>
<comment type="similarity">
    <text evidence="1">Belongs to the DinB family.</text>
</comment>
<feature type="binding site" evidence="3">
    <location>
        <position position="49"/>
    </location>
    <ligand>
        <name>a divalent metal cation</name>
        <dbReference type="ChEBI" id="CHEBI:60240"/>
    </ligand>
</feature>
<evidence type="ECO:0000256" key="1">
    <source>
        <dbReference type="ARBA" id="ARBA00008635"/>
    </source>
</evidence>
<keyword evidence="2 3" id="KW-0479">Metal-binding</keyword>
<dbReference type="InterPro" id="IPR034660">
    <property type="entry name" value="DinB/YfiT-like"/>
</dbReference>
<dbReference type="PANTHER" id="PTHR37302:SF3">
    <property type="entry name" value="DAMAGE-INDUCIBLE PROTEIN DINB"/>
    <property type="match status" value="1"/>
</dbReference>
<dbReference type="Proteomes" id="UP000563094">
    <property type="component" value="Unassembled WGS sequence"/>
</dbReference>
<dbReference type="Pfam" id="PF05163">
    <property type="entry name" value="DinB"/>
    <property type="match status" value="1"/>
</dbReference>
<dbReference type="EMBL" id="JACJIQ010000007">
    <property type="protein sequence ID" value="MBA9077333.1"/>
    <property type="molecule type" value="Genomic_DNA"/>
</dbReference>
<evidence type="ECO:0000256" key="3">
    <source>
        <dbReference type="PIRSR" id="PIRSR607837-1"/>
    </source>
</evidence>
<dbReference type="AlphaFoldDB" id="A0A839GI35"/>
<evidence type="ECO:0000313" key="5">
    <source>
        <dbReference type="Proteomes" id="UP000563094"/>
    </source>
</evidence>
<proteinExistence type="inferred from homology"/>
<dbReference type="SUPFAM" id="SSF109854">
    <property type="entry name" value="DinB/YfiT-like putative metalloenzymes"/>
    <property type="match status" value="1"/>
</dbReference>
<evidence type="ECO:0000313" key="4">
    <source>
        <dbReference type="EMBL" id="MBA9077333.1"/>
    </source>
</evidence>
<evidence type="ECO:0000256" key="2">
    <source>
        <dbReference type="ARBA" id="ARBA00022723"/>
    </source>
</evidence>
<name>A0A839GI35_9BACT</name>
<protein>
    <submittedName>
        <fullName evidence="4">Putative damage-inducible protein DinB</fullName>
    </submittedName>
</protein>
<dbReference type="PANTHER" id="PTHR37302">
    <property type="entry name" value="SLR1116 PROTEIN"/>
    <property type="match status" value="1"/>
</dbReference>
<comment type="caution">
    <text evidence="4">The sequence shown here is derived from an EMBL/GenBank/DDBJ whole genome shotgun (WGS) entry which is preliminary data.</text>
</comment>
<organism evidence="4 5">
    <name type="scientific">Rufibacter quisquiliarum</name>
    <dbReference type="NCBI Taxonomy" id="1549639"/>
    <lineage>
        <taxon>Bacteria</taxon>
        <taxon>Pseudomonadati</taxon>
        <taxon>Bacteroidota</taxon>
        <taxon>Cytophagia</taxon>
        <taxon>Cytophagales</taxon>
        <taxon>Hymenobacteraceae</taxon>
        <taxon>Rufibacter</taxon>
    </lineage>
</organism>
<reference evidence="4 5" key="1">
    <citation type="submission" date="2020-08" db="EMBL/GenBank/DDBJ databases">
        <title>Genomic Encyclopedia of Type Strains, Phase IV (KMG-IV): sequencing the most valuable type-strain genomes for metagenomic binning, comparative biology and taxonomic classification.</title>
        <authorList>
            <person name="Goeker M."/>
        </authorList>
    </citation>
    <scope>NUCLEOTIDE SEQUENCE [LARGE SCALE GENOMIC DNA]</scope>
    <source>
        <strain evidence="4 5">DSM 29854</strain>
    </source>
</reference>
<accession>A0A839GI35</accession>
<dbReference type="RefSeq" id="WP_182512906.1">
    <property type="nucleotide sequence ID" value="NZ_JACJIQ010000007.1"/>
</dbReference>
<dbReference type="Gene3D" id="1.20.120.450">
    <property type="entry name" value="dinb family like domain"/>
    <property type="match status" value="1"/>
</dbReference>
<gene>
    <name evidence="4" type="ORF">FHS90_002046</name>
</gene>
<keyword evidence="5" id="KW-1185">Reference proteome</keyword>
<feature type="binding site" evidence="3">
    <location>
        <position position="134"/>
    </location>
    <ligand>
        <name>a divalent metal cation</name>
        <dbReference type="ChEBI" id="CHEBI:60240"/>
    </ligand>
</feature>
<feature type="binding site" evidence="3">
    <location>
        <position position="130"/>
    </location>
    <ligand>
        <name>a divalent metal cation</name>
        <dbReference type="ChEBI" id="CHEBI:60240"/>
    </ligand>
</feature>
<dbReference type="GO" id="GO:0046872">
    <property type="term" value="F:metal ion binding"/>
    <property type="evidence" value="ECO:0007669"/>
    <property type="project" value="UniProtKB-KW"/>
</dbReference>
<dbReference type="InterPro" id="IPR007837">
    <property type="entry name" value="DinB"/>
</dbReference>